<comment type="caution">
    <text evidence="1">The sequence shown here is derived from an EMBL/GenBank/DDBJ whole genome shotgun (WGS) entry which is preliminary data.</text>
</comment>
<sequence length="58" mass="5902">MSTVPYFTTSETMRSKICLASCPLGSGNTAAKFRDDPNRTGACGGGHSASAFAICAPS</sequence>
<organism evidence="1 2">
    <name type="scientific">Colletotrichum asianum</name>
    <dbReference type="NCBI Taxonomy" id="702518"/>
    <lineage>
        <taxon>Eukaryota</taxon>
        <taxon>Fungi</taxon>
        <taxon>Dikarya</taxon>
        <taxon>Ascomycota</taxon>
        <taxon>Pezizomycotina</taxon>
        <taxon>Sordariomycetes</taxon>
        <taxon>Hypocreomycetidae</taxon>
        <taxon>Glomerellales</taxon>
        <taxon>Glomerellaceae</taxon>
        <taxon>Colletotrichum</taxon>
        <taxon>Colletotrichum gloeosporioides species complex</taxon>
    </lineage>
</organism>
<protein>
    <submittedName>
        <fullName evidence="1">Uncharacterized protein</fullName>
    </submittedName>
</protein>
<keyword evidence="2" id="KW-1185">Reference proteome</keyword>
<dbReference type="EMBL" id="WOWK01000001">
    <property type="protein sequence ID" value="KAF0332156.1"/>
    <property type="molecule type" value="Genomic_DNA"/>
</dbReference>
<reference evidence="1 2" key="1">
    <citation type="submission" date="2019-12" db="EMBL/GenBank/DDBJ databases">
        <title>A genome sequence resource for the geographically widespread anthracnose pathogen Colletotrichum asianum.</title>
        <authorList>
            <person name="Meng Y."/>
        </authorList>
    </citation>
    <scope>NUCLEOTIDE SEQUENCE [LARGE SCALE GENOMIC DNA]</scope>
    <source>
        <strain evidence="1 2">ICMP 18580</strain>
    </source>
</reference>
<gene>
    <name evidence="1" type="ORF">GQ607_000172</name>
</gene>
<evidence type="ECO:0000313" key="2">
    <source>
        <dbReference type="Proteomes" id="UP000434172"/>
    </source>
</evidence>
<accession>A0A8H3ZXR4</accession>
<dbReference type="AlphaFoldDB" id="A0A8H3ZXR4"/>
<evidence type="ECO:0000313" key="1">
    <source>
        <dbReference type="EMBL" id="KAF0332156.1"/>
    </source>
</evidence>
<dbReference type="Proteomes" id="UP000434172">
    <property type="component" value="Unassembled WGS sequence"/>
</dbReference>
<name>A0A8H3ZXR4_9PEZI</name>
<proteinExistence type="predicted"/>